<organism evidence="7 8">
    <name type="scientific">Botryosphaeria dothidea</name>
    <dbReference type="NCBI Taxonomy" id="55169"/>
    <lineage>
        <taxon>Eukaryota</taxon>
        <taxon>Fungi</taxon>
        <taxon>Dikarya</taxon>
        <taxon>Ascomycota</taxon>
        <taxon>Pezizomycotina</taxon>
        <taxon>Dothideomycetes</taxon>
        <taxon>Dothideomycetes incertae sedis</taxon>
        <taxon>Botryosphaeriales</taxon>
        <taxon>Botryosphaeriaceae</taxon>
        <taxon>Botryosphaeria</taxon>
    </lineage>
</organism>
<reference evidence="7" key="1">
    <citation type="submission" date="2020-04" db="EMBL/GenBank/DDBJ databases">
        <title>Genome Assembly and Annotation of Botryosphaeria dothidea sdau 11-99, a Latent Pathogen of Apple Fruit Ring Rot in China.</title>
        <authorList>
            <person name="Yu C."/>
            <person name="Diao Y."/>
            <person name="Lu Q."/>
            <person name="Zhao J."/>
            <person name="Cui S."/>
            <person name="Peng C."/>
            <person name="He B."/>
            <person name="Liu H."/>
        </authorList>
    </citation>
    <scope>NUCLEOTIDE SEQUENCE [LARGE SCALE GENOMIC DNA]</scope>
    <source>
        <strain evidence="7">Sdau11-99</strain>
    </source>
</reference>
<dbReference type="EMBL" id="WWBZ02000009">
    <property type="protein sequence ID" value="KAF4311584.1"/>
    <property type="molecule type" value="Genomic_DNA"/>
</dbReference>
<keyword evidence="5" id="KW-0521">NADP</keyword>
<keyword evidence="8" id="KW-1185">Reference proteome</keyword>
<evidence type="ECO:0000313" key="7">
    <source>
        <dbReference type="EMBL" id="KAF4311584.1"/>
    </source>
</evidence>
<keyword evidence="4" id="KW-0274">FAD</keyword>
<dbReference type="SUPFAM" id="SSF51905">
    <property type="entry name" value="FAD/NAD(P)-binding domain"/>
    <property type="match status" value="1"/>
</dbReference>
<protein>
    <submittedName>
        <fullName evidence="7">Uncharacterized protein</fullName>
    </submittedName>
</protein>
<dbReference type="GO" id="GO:0016491">
    <property type="term" value="F:oxidoreductase activity"/>
    <property type="evidence" value="ECO:0007669"/>
    <property type="project" value="UniProtKB-KW"/>
</dbReference>
<accession>A0A8H4J435</accession>
<comment type="caution">
    <text evidence="7">The sequence shown here is derived from an EMBL/GenBank/DDBJ whole genome shotgun (WGS) entry which is preliminary data.</text>
</comment>
<comment type="cofactor">
    <cofactor evidence="1">
        <name>FAD</name>
        <dbReference type="ChEBI" id="CHEBI:57692"/>
    </cofactor>
</comment>
<comment type="similarity">
    <text evidence="2">Belongs to the FAD-binding monooxygenase family.</text>
</comment>
<dbReference type="InterPro" id="IPR036188">
    <property type="entry name" value="FAD/NAD-bd_sf"/>
</dbReference>
<keyword evidence="6" id="KW-0560">Oxidoreductase</keyword>
<dbReference type="OrthoDB" id="66881at2759"/>
<dbReference type="Proteomes" id="UP000572817">
    <property type="component" value="Unassembled WGS sequence"/>
</dbReference>
<evidence type="ECO:0000256" key="4">
    <source>
        <dbReference type="ARBA" id="ARBA00022827"/>
    </source>
</evidence>
<dbReference type="AlphaFoldDB" id="A0A8H4J435"/>
<dbReference type="InterPro" id="IPR050775">
    <property type="entry name" value="FAD-binding_Monooxygenases"/>
</dbReference>
<keyword evidence="3" id="KW-0285">Flavoprotein</keyword>
<dbReference type="PANTHER" id="PTHR43098:SF2">
    <property type="entry name" value="FAD-BINDING MONOOXYGENASE AUSB-RELATED"/>
    <property type="match status" value="1"/>
</dbReference>
<evidence type="ECO:0000256" key="2">
    <source>
        <dbReference type="ARBA" id="ARBA00010139"/>
    </source>
</evidence>
<proteinExistence type="inferred from homology"/>
<evidence type="ECO:0000256" key="6">
    <source>
        <dbReference type="ARBA" id="ARBA00023002"/>
    </source>
</evidence>
<gene>
    <name evidence="7" type="ORF">GTA08_BOTSDO13043</name>
</gene>
<evidence type="ECO:0000256" key="1">
    <source>
        <dbReference type="ARBA" id="ARBA00001974"/>
    </source>
</evidence>
<sequence>MAARLGNDPAVTTDIDRDGWTSFPSLSGLVGGPAAAELTRETAEAHVFSILQLDFPRQEAVCVHFSEVVRDPTVAGALNLWYPGWCKRLCFYNEYLPAFNRLNVELVDIDGKEVEWCMGTGIVFDGKQFGVDVLILGTGFEPWAAGSPEYRANVTIKGYGGVDFDEM</sequence>
<name>A0A8H4J435_9PEZI</name>
<evidence type="ECO:0000256" key="5">
    <source>
        <dbReference type="ARBA" id="ARBA00022857"/>
    </source>
</evidence>
<evidence type="ECO:0000313" key="8">
    <source>
        <dbReference type="Proteomes" id="UP000572817"/>
    </source>
</evidence>
<dbReference type="PANTHER" id="PTHR43098">
    <property type="entry name" value="L-ORNITHINE N(5)-MONOOXYGENASE-RELATED"/>
    <property type="match status" value="1"/>
</dbReference>
<evidence type="ECO:0000256" key="3">
    <source>
        <dbReference type="ARBA" id="ARBA00022630"/>
    </source>
</evidence>